<feature type="non-terminal residue" evidence="2">
    <location>
        <position position="1"/>
    </location>
</feature>
<sequence>ADRGGAACQGRRGPLPQGGGRRGRVGAPQAQERARPVRPARGSPHPGRPKAHPGGVQASADARRQEQVHVAHCGRIQEGPAEA</sequence>
<dbReference type="Proteomes" id="UP001357485">
    <property type="component" value="Unassembled WGS sequence"/>
</dbReference>
<accession>A0ABR0LT80</accession>
<feature type="region of interest" description="Disordered" evidence="1">
    <location>
        <begin position="1"/>
        <end position="83"/>
    </location>
</feature>
<keyword evidence="3" id="KW-1185">Reference proteome</keyword>
<reference evidence="2 3" key="1">
    <citation type="submission" date="2023-08" db="EMBL/GenBank/DDBJ databases">
        <title>Black Yeasts Isolated from many extreme environments.</title>
        <authorList>
            <person name="Coleine C."/>
            <person name="Stajich J.E."/>
            <person name="Selbmann L."/>
        </authorList>
    </citation>
    <scope>NUCLEOTIDE SEQUENCE [LARGE SCALE GENOMIC DNA]</scope>
    <source>
        <strain evidence="2 3">CCFEE 536</strain>
    </source>
</reference>
<organism evidence="2 3">
    <name type="scientific">Cryomyces antarcticus</name>
    <dbReference type="NCBI Taxonomy" id="329879"/>
    <lineage>
        <taxon>Eukaryota</taxon>
        <taxon>Fungi</taxon>
        <taxon>Dikarya</taxon>
        <taxon>Ascomycota</taxon>
        <taxon>Pezizomycotina</taxon>
        <taxon>Dothideomycetes</taxon>
        <taxon>Dothideomycetes incertae sedis</taxon>
        <taxon>Cryomyces</taxon>
    </lineage>
</organism>
<feature type="non-terminal residue" evidence="2">
    <location>
        <position position="83"/>
    </location>
</feature>
<comment type="caution">
    <text evidence="2">The sequence shown here is derived from an EMBL/GenBank/DDBJ whole genome shotgun (WGS) entry which is preliminary data.</text>
</comment>
<evidence type="ECO:0000313" key="3">
    <source>
        <dbReference type="Proteomes" id="UP001357485"/>
    </source>
</evidence>
<proteinExistence type="predicted"/>
<evidence type="ECO:0000313" key="2">
    <source>
        <dbReference type="EMBL" id="KAK5216479.1"/>
    </source>
</evidence>
<evidence type="ECO:0000256" key="1">
    <source>
        <dbReference type="SAM" id="MobiDB-lite"/>
    </source>
</evidence>
<name>A0ABR0LT80_9PEZI</name>
<dbReference type="EMBL" id="JAVRRA010014272">
    <property type="protein sequence ID" value="KAK5216479.1"/>
    <property type="molecule type" value="Genomic_DNA"/>
</dbReference>
<gene>
    <name evidence="2" type="ORF">LTR16_012835</name>
</gene>
<protein>
    <submittedName>
        <fullName evidence="2">Uncharacterized protein</fullName>
    </submittedName>
</protein>